<dbReference type="RefSeq" id="WP_306726939.1">
    <property type="nucleotide sequence ID" value="NZ_JAVDDT010000001.1"/>
</dbReference>
<reference evidence="1 2" key="1">
    <citation type="submission" date="2023-08" db="EMBL/GenBank/DDBJ databases">
        <title>Whole-genome sequencing of halo(alkali)philic microorganisms from hypersaline lakes.</title>
        <authorList>
            <person name="Sorokin D.Y."/>
            <person name="Abbas B."/>
            <person name="Merkel A.Y."/>
        </authorList>
    </citation>
    <scope>NUCLEOTIDE SEQUENCE [LARGE SCALE GENOMIC DNA]</scope>
    <source>
        <strain evidence="1 2">AB-CW4</strain>
    </source>
</reference>
<evidence type="ECO:0000313" key="2">
    <source>
        <dbReference type="Proteomes" id="UP001239019"/>
    </source>
</evidence>
<gene>
    <name evidence="1" type="ORF">RBH19_01010</name>
</gene>
<name>A0ABU0W365_9GAMM</name>
<accession>A0ABU0W365</accession>
<dbReference type="EMBL" id="JAVDDT010000001">
    <property type="protein sequence ID" value="MDQ2068450.1"/>
    <property type="molecule type" value="Genomic_DNA"/>
</dbReference>
<protein>
    <recommendedName>
        <fullName evidence="3">CheW-like domain-containing protein</fullName>
    </recommendedName>
</protein>
<comment type="caution">
    <text evidence="1">The sequence shown here is derived from an EMBL/GenBank/DDBJ whole genome shotgun (WGS) entry which is preliminary data.</text>
</comment>
<organism evidence="1 2">
    <name type="scientific">Natronospira bacteriovora</name>
    <dbReference type="NCBI Taxonomy" id="3069753"/>
    <lineage>
        <taxon>Bacteria</taxon>
        <taxon>Pseudomonadati</taxon>
        <taxon>Pseudomonadota</taxon>
        <taxon>Gammaproteobacteria</taxon>
        <taxon>Natronospirales</taxon>
        <taxon>Natronospiraceae</taxon>
        <taxon>Natronospira</taxon>
    </lineage>
</organism>
<evidence type="ECO:0000313" key="1">
    <source>
        <dbReference type="EMBL" id="MDQ2068450.1"/>
    </source>
</evidence>
<sequence>MNDHHPEDPLARYLADMLADDEGAVNETVEMMEAPVPVAPESTRVDRPSQVDWWGFGVAHLILVLPGEQVRSVTDEIPVGMDWLSDRLLQGRHRLQGESRVIVDPACLILPEAHRRSLPPLSERASGLVHLADGDLTLIAGSEPLPVSLEADEVRWRQEPGSRPWLAGTIMNRSMVVLDIPGLLAAIESQQGD</sequence>
<dbReference type="Proteomes" id="UP001239019">
    <property type="component" value="Unassembled WGS sequence"/>
</dbReference>
<proteinExistence type="predicted"/>
<evidence type="ECO:0008006" key="3">
    <source>
        <dbReference type="Google" id="ProtNLM"/>
    </source>
</evidence>
<keyword evidence="2" id="KW-1185">Reference proteome</keyword>